<comment type="caution">
    <text evidence="2">The sequence shown here is derived from an EMBL/GenBank/DDBJ whole genome shotgun (WGS) entry which is preliminary data.</text>
</comment>
<reference evidence="2 3" key="1">
    <citation type="submission" date="2014-03" db="EMBL/GenBank/DDBJ databases">
        <title>The genome of Kluyveromyces dobzhanskii.</title>
        <authorList>
            <person name="Nystedt B."/>
            <person name="Astrom S."/>
        </authorList>
    </citation>
    <scope>NUCLEOTIDE SEQUENCE [LARGE SCALE GENOMIC DNA]</scope>
    <source>
        <strain evidence="2 3">CBS 2104</strain>
    </source>
</reference>
<dbReference type="AlphaFoldDB" id="A0A0A8L4V5"/>
<accession>A0A0A8L4V5</accession>
<feature type="compositionally biased region" description="Basic and acidic residues" evidence="1">
    <location>
        <begin position="179"/>
        <end position="188"/>
    </location>
</feature>
<protein>
    <submittedName>
        <fullName evidence="2">WGS project CCBQ000000000 data, contig 00097</fullName>
    </submittedName>
</protein>
<dbReference type="OrthoDB" id="4069767at2759"/>
<feature type="region of interest" description="Disordered" evidence="1">
    <location>
        <begin position="1"/>
        <end position="20"/>
    </location>
</feature>
<evidence type="ECO:0000313" key="3">
    <source>
        <dbReference type="Proteomes" id="UP000031516"/>
    </source>
</evidence>
<organism evidence="2 3">
    <name type="scientific">Kluyveromyces dobzhanskii CBS 2104</name>
    <dbReference type="NCBI Taxonomy" id="1427455"/>
    <lineage>
        <taxon>Eukaryota</taxon>
        <taxon>Fungi</taxon>
        <taxon>Dikarya</taxon>
        <taxon>Ascomycota</taxon>
        <taxon>Saccharomycotina</taxon>
        <taxon>Saccharomycetes</taxon>
        <taxon>Saccharomycetales</taxon>
        <taxon>Saccharomycetaceae</taxon>
        <taxon>Kluyveromyces</taxon>
    </lineage>
</organism>
<proteinExistence type="predicted"/>
<dbReference type="Proteomes" id="UP000031516">
    <property type="component" value="Unassembled WGS sequence"/>
</dbReference>
<name>A0A0A8L4V5_9SACH</name>
<feature type="region of interest" description="Disordered" evidence="1">
    <location>
        <begin position="33"/>
        <end position="70"/>
    </location>
</feature>
<evidence type="ECO:0000313" key="2">
    <source>
        <dbReference type="EMBL" id="CDO93238.1"/>
    </source>
</evidence>
<gene>
    <name evidence="2" type="ORF">KLDO_g1540</name>
</gene>
<feature type="region of interest" description="Disordered" evidence="1">
    <location>
        <begin position="166"/>
        <end position="198"/>
    </location>
</feature>
<feature type="compositionally biased region" description="Gly residues" evidence="1">
    <location>
        <begin position="1"/>
        <end position="11"/>
    </location>
</feature>
<keyword evidence="3" id="KW-1185">Reference proteome</keyword>
<evidence type="ECO:0000256" key="1">
    <source>
        <dbReference type="SAM" id="MobiDB-lite"/>
    </source>
</evidence>
<sequence length="303" mass="33101">MATGVGVGAGAGRKHESQFKVDNRVITEAAISPLTGDPSAGDWHNVADESDFDGGEASFSPFAADMGSSDDRDIEREAAIDEDDEVLDFEWFGPSNPKRFMVKSTSEGHENADRKTRHASMSFSCDLNVIIRPESDDDVVLPINEDFWKDVDTTVPETELEMPLDFATSISPSGGAPNKRSDVKESKEPSATIDDFIRTDTSYSSRNNSYSIGNSSSAKVPSQFMYPIKKLSFRDAYGKLALDPQVSSVQVSSSFSNSALNHTYNRVAKSGKRKSKFKKLSRSKSGWCEMVSTGIGIGEFMLL</sequence>
<dbReference type="EMBL" id="CCBQ010000020">
    <property type="protein sequence ID" value="CDO93238.1"/>
    <property type="molecule type" value="Genomic_DNA"/>
</dbReference>